<reference evidence="2" key="1">
    <citation type="journal article" date="2023" name="G3 (Bethesda)">
        <title>Genome assembly and association tests identify interacting loci associated with vigor, precocity, and sex in interspecific pistachio rootstocks.</title>
        <authorList>
            <person name="Palmer W."/>
            <person name="Jacygrad E."/>
            <person name="Sagayaradj S."/>
            <person name="Cavanaugh K."/>
            <person name="Han R."/>
            <person name="Bertier L."/>
            <person name="Beede B."/>
            <person name="Kafkas S."/>
            <person name="Golino D."/>
            <person name="Preece J."/>
            <person name="Michelmore R."/>
        </authorList>
    </citation>
    <scope>NUCLEOTIDE SEQUENCE [LARGE SCALE GENOMIC DNA]</scope>
</reference>
<gene>
    <name evidence="1" type="ORF">Pint_21835</name>
</gene>
<keyword evidence="2" id="KW-1185">Reference proteome</keyword>
<dbReference type="EMBL" id="CM047748">
    <property type="protein sequence ID" value="KAJ0014773.1"/>
    <property type="molecule type" value="Genomic_DNA"/>
</dbReference>
<accession>A0ACC0XE42</accession>
<name>A0ACC0XE42_9ROSI</name>
<evidence type="ECO:0000313" key="1">
    <source>
        <dbReference type="EMBL" id="KAJ0014773.1"/>
    </source>
</evidence>
<comment type="caution">
    <text evidence="1">The sequence shown here is derived from an EMBL/GenBank/DDBJ whole genome shotgun (WGS) entry which is preliminary data.</text>
</comment>
<sequence>MAVHPHRLVLMFHINLLLWQIKASQNLCPNSCGNVKLSYPFGIGEGCYLDKWFEVTCDSSSGTPRAFLNSVHLELNETGHPYSSVIVNFPRNSSINLSASPFSFSNTDNVFTAIGCENYLNLSRKDSILSRCHSFCTWDPTQNDGCGDFLCNLTRNRKVDNLNISEIYSESFPRECSSAFVVHKAWLESNYLKNPYVLKDKEVVPAILEWGKYGGRLLCVSKNDSYRSECPYDYEPYQSEDGKTLCSPSRSSDAIFIKKTPVKYLFGIGLSAGLGMVLLIIVTWWLYKSLSAYFLRAMKENRLFEILDARVMKEGKTEEIATIANLTRKCLDLNGKNRPTMREVAIELGGIRASRCASRMHTVNIEETNFVHGDLTPSFVNS</sequence>
<protein>
    <submittedName>
        <fullName evidence="1">Uncharacterized protein</fullName>
    </submittedName>
</protein>
<organism evidence="1 2">
    <name type="scientific">Pistacia integerrima</name>
    <dbReference type="NCBI Taxonomy" id="434235"/>
    <lineage>
        <taxon>Eukaryota</taxon>
        <taxon>Viridiplantae</taxon>
        <taxon>Streptophyta</taxon>
        <taxon>Embryophyta</taxon>
        <taxon>Tracheophyta</taxon>
        <taxon>Spermatophyta</taxon>
        <taxon>Magnoliopsida</taxon>
        <taxon>eudicotyledons</taxon>
        <taxon>Gunneridae</taxon>
        <taxon>Pentapetalae</taxon>
        <taxon>rosids</taxon>
        <taxon>malvids</taxon>
        <taxon>Sapindales</taxon>
        <taxon>Anacardiaceae</taxon>
        <taxon>Pistacia</taxon>
    </lineage>
</organism>
<proteinExistence type="predicted"/>
<evidence type="ECO:0000313" key="2">
    <source>
        <dbReference type="Proteomes" id="UP001163603"/>
    </source>
</evidence>
<dbReference type="Proteomes" id="UP001163603">
    <property type="component" value="Chromosome 13"/>
</dbReference>